<gene>
    <name evidence="15" type="ORF">LPJ61_003951</name>
</gene>
<dbReference type="Proteomes" id="UP001143981">
    <property type="component" value="Unassembled WGS sequence"/>
</dbReference>
<evidence type="ECO:0000256" key="5">
    <source>
        <dbReference type="ARBA" id="ARBA00015636"/>
    </source>
</evidence>
<keyword evidence="16" id="KW-1185">Reference proteome</keyword>
<keyword evidence="8" id="KW-0378">Hydrolase</keyword>
<feature type="binding site" evidence="14">
    <location>
        <position position="173"/>
    </location>
    <ligand>
        <name>substrate</name>
    </ligand>
</feature>
<dbReference type="GO" id="GO:0000290">
    <property type="term" value="P:deadenylation-dependent decapping of nuclear-transcribed mRNA"/>
    <property type="evidence" value="ECO:0007669"/>
    <property type="project" value="InterPro"/>
</dbReference>
<dbReference type="OrthoDB" id="10264956at2759"/>
<dbReference type="FunFam" id="3.30.428.10:FF:000006">
    <property type="entry name" value="m7GpppX diphosphatase"/>
    <property type="match status" value="1"/>
</dbReference>
<evidence type="ECO:0000256" key="10">
    <source>
        <dbReference type="ARBA" id="ARBA00029885"/>
    </source>
</evidence>
<dbReference type="PANTHER" id="PTHR12978:SF0">
    <property type="entry name" value="M7GPPPX DIPHOSPHATASE"/>
    <property type="match status" value="1"/>
</dbReference>
<feature type="binding site" evidence="14">
    <location>
        <position position="163"/>
    </location>
    <ligand>
        <name>substrate</name>
    </ligand>
</feature>
<reference evidence="15" key="1">
    <citation type="submission" date="2022-07" db="EMBL/GenBank/DDBJ databases">
        <title>Phylogenomic reconstructions and comparative analyses of Kickxellomycotina fungi.</title>
        <authorList>
            <person name="Reynolds N.K."/>
            <person name="Stajich J.E."/>
            <person name="Barry K."/>
            <person name="Grigoriev I.V."/>
            <person name="Crous P."/>
            <person name="Smith M.E."/>
        </authorList>
    </citation>
    <scope>NUCLEOTIDE SEQUENCE</scope>
    <source>
        <strain evidence="15">BCRC 34381</strain>
    </source>
</reference>
<evidence type="ECO:0000313" key="15">
    <source>
        <dbReference type="EMBL" id="KAJ1728596.1"/>
    </source>
</evidence>
<evidence type="ECO:0000256" key="4">
    <source>
        <dbReference type="ARBA" id="ARBA00012520"/>
    </source>
</evidence>
<feature type="binding site" evidence="14">
    <location>
        <position position="195"/>
    </location>
    <ligand>
        <name>substrate</name>
    </ligand>
</feature>
<comment type="similarity">
    <text evidence="3">Belongs to the HIT family.</text>
</comment>
<dbReference type="PIRSF" id="PIRSF028973">
    <property type="entry name" value="Scavenger_mRNA_decap_enz"/>
    <property type="match status" value="1"/>
</dbReference>
<dbReference type="InterPro" id="IPR019808">
    <property type="entry name" value="Histidine_triad_CS"/>
</dbReference>
<protein>
    <recommendedName>
        <fullName evidence="5">m7GpppX diphosphatase</fullName>
        <ecNumber evidence="4">3.6.1.59</ecNumber>
    </recommendedName>
    <alternativeName>
        <fullName evidence="11">Decapping scavenger enzyme</fullName>
    </alternativeName>
    <alternativeName>
        <fullName evidence="10">Scavenger mRNA-decapping enzyme DcpS</fullName>
    </alternativeName>
</protein>
<dbReference type="PANTHER" id="PTHR12978">
    <property type="entry name" value="HISTIDINE TRIAD HIT PROTEIN MEMBER"/>
    <property type="match status" value="1"/>
</dbReference>
<evidence type="ECO:0000256" key="2">
    <source>
        <dbReference type="ARBA" id="ARBA00004496"/>
    </source>
</evidence>
<organism evidence="15 16">
    <name type="scientific">Coemansia biformis</name>
    <dbReference type="NCBI Taxonomy" id="1286918"/>
    <lineage>
        <taxon>Eukaryota</taxon>
        <taxon>Fungi</taxon>
        <taxon>Fungi incertae sedis</taxon>
        <taxon>Zoopagomycota</taxon>
        <taxon>Kickxellomycotina</taxon>
        <taxon>Kickxellomycetes</taxon>
        <taxon>Kickxellales</taxon>
        <taxon>Kickxellaceae</taxon>
        <taxon>Coemansia</taxon>
    </lineage>
</organism>
<proteinExistence type="inferred from homology"/>
<evidence type="ECO:0000256" key="12">
    <source>
        <dbReference type="ARBA" id="ARBA00048222"/>
    </source>
</evidence>
<dbReference type="Pfam" id="PF11969">
    <property type="entry name" value="DcpS_C"/>
    <property type="match status" value="1"/>
</dbReference>
<dbReference type="GO" id="GO:0000340">
    <property type="term" value="F:RNA 7-methylguanosine cap binding"/>
    <property type="evidence" value="ECO:0007669"/>
    <property type="project" value="TreeGrafter"/>
</dbReference>
<evidence type="ECO:0000256" key="6">
    <source>
        <dbReference type="ARBA" id="ARBA00022490"/>
    </source>
</evidence>
<dbReference type="SUPFAM" id="SSF102860">
    <property type="entry name" value="mRNA decapping enzyme DcpS N-terminal domain"/>
    <property type="match status" value="1"/>
</dbReference>
<dbReference type="InterPro" id="IPR008594">
    <property type="entry name" value="DcpS/DCS2"/>
</dbReference>
<dbReference type="GO" id="GO:0140932">
    <property type="term" value="F:5'-(N(7)-methyl 5'-triphosphoguanosine)-[mRNA] diphosphatase activity"/>
    <property type="evidence" value="ECO:0007669"/>
    <property type="project" value="UniProtKB-EC"/>
</dbReference>
<name>A0A9W7Y5Q2_9FUNG</name>
<sequence length="325" mass="36179">MSLPETTLDSRASIQALLCQFRLQEVLNEDPSTKTAWLLGHIGGEGSAHAGATAIVTIERPPFSLRAAAPSVTAPPSEPGQGLFDGLALDSGEQNDIYSWAAGFANTSALGPDLRVSIICPATAKHINKHRRQQYKWVRETPELYAKLVRPFIDAQPPARIQWVHNILAKRVEAERIIYEDPDPELGFVILPDLKWDTTDPASMYLVAIVHQHGIKSLRDLNGSHLPLLKNIRTKAAIGAQKYGVRSDCLRLYVHYQPSYYHLHVHITNVALVGRGMTADRAHLLDVVISNIEDIASDFYQRATLAYVLGSDDELWQRWAEHADM</sequence>
<dbReference type="GO" id="GO:0000932">
    <property type="term" value="C:P-body"/>
    <property type="evidence" value="ECO:0007669"/>
    <property type="project" value="TreeGrafter"/>
</dbReference>
<comment type="catalytic activity">
    <reaction evidence="12">
        <text>a 5'-end (N(7)-methyl 5'-triphosphoguanosine)-ribonucleoside in mRNA + H2O = N(7)-methyl-GMP + a 5'-end diphospho-ribonucleoside in mRNA + 2 H(+)</text>
        <dbReference type="Rhea" id="RHEA:65388"/>
        <dbReference type="Rhea" id="RHEA-COMP:17165"/>
        <dbReference type="Rhea" id="RHEA-COMP:17167"/>
        <dbReference type="ChEBI" id="CHEBI:15377"/>
        <dbReference type="ChEBI" id="CHEBI:15378"/>
        <dbReference type="ChEBI" id="CHEBI:58285"/>
        <dbReference type="ChEBI" id="CHEBI:156461"/>
        <dbReference type="ChEBI" id="CHEBI:167616"/>
        <dbReference type="EC" id="3.6.1.59"/>
    </reaction>
</comment>
<dbReference type="InterPro" id="IPR036265">
    <property type="entry name" value="HIT-like_sf"/>
</dbReference>
<evidence type="ECO:0000256" key="3">
    <source>
        <dbReference type="ARBA" id="ARBA00010208"/>
    </source>
</evidence>
<dbReference type="AlphaFoldDB" id="A0A9W7Y5Q2"/>
<dbReference type="GO" id="GO:0005634">
    <property type="term" value="C:nucleus"/>
    <property type="evidence" value="ECO:0007669"/>
    <property type="project" value="UniProtKB-SubCell"/>
</dbReference>
<keyword evidence="6" id="KW-0963">Cytoplasm</keyword>
<evidence type="ECO:0000256" key="11">
    <source>
        <dbReference type="ARBA" id="ARBA00030609"/>
    </source>
</evidence>
<keyword evidence="7" id="KW-0597">Phosphoprotein</keyword>
<feature type="binding site" evidence="14">
    <location>
        <position position="193"/>
    </location>
    <ligand>
        <name>substrate</name>
    </ligand>
</feature>
<dbReference type="Pfam" id="PF05652">
    <property type="entry name" value="DcpS"/>
    <property type="match status" value="1"/>
</dbReference>
<keyword evidence="9" id="KW-0539">Nucleus</keyword>
<evidence type="ECO:0000256" key="14">
    <source>
        <dbReference type="PIRSR" id="PIRSR028973-2"/>
    </source>
</evidence>
<comment type="subcellular location">
    <subcellularLocation>
        <location evidence="2">Cytoplasm</location>
    </subcellularLocation>
    <subcellularLocation>
        <location evidence="1">Nucleus</location>
    </subcellularLocation>
</comment>
<accession>A0A9W7Y5Q2</accession>
<dbReference type="PROSITE" id="PS00892">
    <property type="entry name" value="HIT_1"/>
    <property type="match status" value="1"/>
</dbReference>
<feature type="binding site" evidence="14">
    <location>
        <begin position="255"/>
        <end position="266"/>
    </location>
    <ligand>
        <name>substrate</name>
    </ligand>
</feature>
<dbReference type="Gene3D" id="3.30.428.10">
    <property type="entry name" value="HIT-like"/>
    <property type="match status" value="1"/>
</dbReference>
<evidence type="ECO:0000256" key="8">
    <source>
        <dbReference type="ARBA" id="ARBA00022801"/>
    </source>
</evidence>
<evidence type="ECO:0000256" key="9">
    <source>
        <dbReference type="ARBA" id="ARBA00023242"/>
    </source>
</evidence>
<feature type="active site" description="Nucleophile" evidence="13">
    <location>
        <position position="264"/>
    </location>
</feature>
<evidence type="ECO:0000313" key="16">
    <source>
        <dbReference type="Proteomes" id="UP001143981"/>
    </source>
</evidence>
<dbReference type="Gene3D" id="3.30.200.40">
    <property type="entry name" value="Scavenger mRNA decapping enzyme, N-terminal domain"/>
    <property type="match status" value="1"/>
</dbReference>
<dbReference type="SUPFAM" id="SSF54197">
    <property type="entry name" value="HIT-like"/>
    <property type="match status" value="1"/>
</dbReference>
<evidence type="ECO:0000256" key="1">
    <source>
        <dbReference type="ARBA" id="ARBA00004123"/>
    </source>
</evidence>
<dbReference type="InterPro" id="IPR011145">
    <property type="entry name" value="Scavenger_mRNA_decap_enz_N"/>
</dbReference>
<dbReference type="EMBL" id="JANBOI010000779">
    <property type="protein sequence ID" value="KAJ1728596.1"/>
    <property type="molecule type" value="Genomic_DNA"/>
</dbReference>
<dbReference type="EC" id="3.6.1.59" evidence="4"/>
<comment type="caution">
    <text evidence="15">The sequence shown here is derived from an EMBL/GenBank/DDBJ whole genome shotgun (WGS) entry which is preliminary data.</text>
</comment>
<evidence type="ECO:0000256" key="13">
    <source>
        <dbReference type="PIRSR" id="PIRSR028973-1"/>
    </source>
</evidence>
<evidence type="ECO:0000256" key="7">
    <source>
        <dbReference type="ARBA" id="ARBA00022553"/>
    </source>
</evidence>